<protein>
    <recommendedName>
        <fullName evidence="1">HAT C-terminal dimerisation domain-containing protein</fullName>
    </recommendedName>
</protein>
<dbReference type="InterPro" id="IPR008906">
    <property type="entry name" value="HATC_C_dom"/>
</dbReference>
<dbReference type="Gene3D" id="3.80.10.10">
    <property type="entry name" value="Ribonuclease Inhibitor"/>
    <property type="match status" value="1"/>
</dbReference>
<accession>A0AAV2KYQ8</accession>
<name>A0AAV2KYQ8_KNICA</name>
<dbReference type="GO" id="GO:0046983">
    <property type="term" value="F:protein dimerization activity"/>
    <property type="evidence" value="ECO:0007669"/>
    <property type="project" value="InterPro"/>
</dbReference>
<dbReference type="Proteomes" id="UP001497482">
    <property type="component" value="Chromosome 20"/>
</dbReference>
<dbReference type="PROSITE" id="PS51450">
    <property type="entry name" value="LRR"/>
    <property type="match status" value="1"/>
</dbReference>
<gene>
    <name evidence="2" type="ORF">KC01_LOCUS23724</name>
</gene>
<dbReference type="AlphaFoldDB" id="A0AAV2KYQ8"/>
<organism evidence="2 3">
    <name type="scientific">Knipowitschia caucasica</name>
    <name type="common">Caucasian dwarf goby</name>
    <name type="synonym">Pomatoschistus caucasicus</name>
    <dbReference type="NCBI Taxonomy" id="637954"/>
    <lineage>
        <taxon>Eukaryota</taxon>
        <taxon>Metazoa</taxon>
        <taxon>Chordata</taxon>
        <taxon>Craniata</taxon>
        <taxon>Vertebrata</taxon>
        <taxon>Euteleostomi</taxon>
        <taxon>Actinopterygii</taxon>
        <taxon>Neopterygii</taxon>
        <taxon>Teleostei</taxon>
        <taxon>Neoteleostei</taxon>
        <taxon>Acanthomorphata</taxon>
        <taxon>Gobiaria</taxon>
        <taxon>Gobiiformes</taxon>
        <taxon>Gobioidei</taxon>
        <taxon>Gobiidae</taxon>
        <taxon>Gobiinae</taxon>
        <taxon>Knipowitschia</taxon>
    </lineage>
</organism>
<evidence type="ECO:0000259" key="1">
    <source>
        <dbReference type="Pfam" id="PF05699"/>
    </source>
</evidence>
<dbReference type="SUPFAM" id="SSF52058">
    <property type="entry name" value="L domain-like"/>
    <property type="match status" value="1"/>
</dbReference>
<keyword evidence="3" id="KW-1185">Reference proteome</keyword>
<dbReference type="InterPro" id="IPR001611">
    <property type="entry name" value="Leu-rich_rpt"/>
</dbReference>
<dbReference type="PANTHER" id="PTHR45749:SF35">
    <property type="entry name" value="AC-LIKE TRANSPOSASE-RELATED"/>
    <property type="match status" value="1"/>
</dbReference>
<evidence type="ECO:0000313" key="2">
    <source>
        <dbReference type="EMBL" id="CAL1594794.1"/>
    </source>
</evidence>
<dbReference type="InterPro" id="IPR032675">
    <property type="entry name" value="LRR_dom_sf"/>
</dbReference>
<sequence length="310" mass="34334">MCSSEKPQENEISAVDCEDLLNVRVLLLGQNRIRSTGGLRGARNLLRLDLSHNRLTRTEVLAVSSSVALCPFIREVCVEGNPLLQEPDWSSAVEAEQVSTATASGYGNAVVAARASIITDTVTDPKGNLEVEDDNQVDQALTALHSRFKQLQEFGNLFGFLFYLSKLREVEDIDLRRQCATLSDALNVSESQQDLNALDLFVELRILREMIPKGATTALKTLRYLKSIEGTFPNCEIALRVLLTIPVTVASGERSFSKLKLIKNYLRTSMSQDRLCGLALLSIEKEIASKLDYKDLIAEFAAKKARKVTL</sequence>
<evidence type="ECO:0000313" key="3">
    <source>
        <dbReference type="Proteomes" id="UP001497482"/>
    </source>
</evidence>
<feature type="domain" description="HAT C-terminal dimerisation" evidence="1">
    <location>
        <begin position="217"/>
        <end position="286"/>
    </location>
</feature>
<reference evidence="2 3" key="1">
    <citation type="submission" date="2024-04" db="EMBL/GenBank/DDBJ databases">
        <authorList>
            <person name="Waldvogel A.-M."/>
            <person name="Schoenle A."/>
        </authorList>
    </citation>
    <scope>NUCLEOTIDE SEQUENCE [LARGE SCALE GENOMIC DNA]</scope>
</reference>
<dbReference type="Pfam" id="PF05699">
    <property type="entry name" value="Dimer_Tnp_hAT"/>
    <property type="match status" value="1"/>
</dbReference>
<dbReference type="PANTHER" id="PTHR45749">
    <property type="match status" value="1"/>
</dbReference>
<proteinExistence type="predicted"/>
<dbReference type="EMBL" id="OZ035842">
    <property type="protein sequence ID" value="CAL1594794.1"/>
    <property type="molecule type" value="Genomic_DNA"/>
</dbReference>